<dbReference type="Gene3D" id="3.40.50.300">
    <property type="entry name" value="P-loop containing nucleotide triphosphate hydrolases"/>
    <property type="match status" value="1"/>
</dbReference>
<dbReference type="InterPro" id="IPR027417">
    <property type="entry name" value="P-loop_NTPase"/>
</dbReference>
<comment type="caution">
    <text evidence="1">The sequence shown here is derived from an EMBL/GenBank/DDBJ whole genome shotgun (WGS) entry which is preliminary data.</text>
</comment>
<dbReference type="OrthoDB" id="442176at2759"/>
<dbReference type="AlphaFoldDB" id="A0A9P4TV84"/>
<name>A0A9P4TV84_9PEZI</name>
<gene>
    <name evidence="1" type="ORF">EJ08DRAFT_576795</name>
</gene>
<organism evidence="1 2">
    <name type="scientific">Tothia fuscella</name>
    <dbReference type="NCBI Taxonomy" id="1048955"/>
    <lineage>
        <taxon>Eukaryota</taxon>
        <taxon>Fungi</taxon>
        <taxon>Dikarya</taxon>
        <taxon>Ascomycota</taxon>
        <taxon>Pezizomycotina</taxon>
        <taxon>Dothideomycetes</taxon>
        <taxon>Pleosporomycetidae</taxon>
        <taxon>Venturiales</taxon>
        <taxon>Cylindrosympodiaceae</taxon>
        <taxon>Tothia</taxon>
    </lineage>
</organism>
<feature type="non-terminal residue" evidence="1">
    <location>
        <position position="1"/>
    </location>
</feature>
<evidence type="ECO:0000313" key="2">
    <source>
        <dbReference type="Proteomes" id="UP000800235"/>
    </source>
</evidence>
<accession>A0A9P4TV84</accession>
<evidence type="ECO:0000313" key="1">
    <source>
        <dbReference type="EMBL" id="KAF2423573.1"/>
    </source>
</evidence>
<keyword evidence="2" id="KW-1185">Reference proteome</keyword>
<feature type="non-terminal residue" evidence="1">
    <location>
        <position position="87"/>
    </location>
</feature>
<reference evidence="1" key="1">
    <citation type="journal article" date="2020" name="Stud. Mycol.">
        <title>101 Dothideomycetes genomes: a test case for predicting lifestyles and emergence of pathogens.</title>
        <authorList>
            <person name="Haridas S."/>
            <person name="Albert R."/>
            <person name="Binder M."/>
            <person name="Bloem J."/>
            <person name="Labutti K."/>
            <person name="Salamov A."/>
            <person name="Andreopoulos B."/>
            <person name="Baker S."/>
            <person name="Barry K."/>
            <person name="Bills G."/>
            <person name="Bluhm B."/>
            <person name="Cannon C."/>
            <person name="Castanera R."/>
            <person name="Culley D."/>
            <person name="Daum C."/>
            <person name="Ezra D."/>
            <person name="Gonzalez J."/>
            <person name="Henrissat B."/>
            <person name="Kuo A."/>
            <person name="Liang C."/>
            <person name="Lipzen A."/>
            <person name="Lutzoni F."/>
            <person name="Magnuson J."/>
            <person name="Mondo S."/>
            <person name="Nolan M."/>
            <person name="Ohm R."/>
            <person name="Pangilinan J."/>
            <person name="Park H.-J."/>
            <person name="Ramirez L."/>
            <person name="Alfaro M."/>
            <person name="Sun H."/>
            <person name="Tritt A."/>
            <person name="Yoshinaga Y."/>
            <person name="Zwiers L.-H."/>
            <person name="Turgeon B."/>
            <person name="Goodwin S."/>
            <person name="Spatafora J."/>
            <person name="Crous P."/>
            <person name="Grigoriev I."/>
        </authorList>
    </citation>
    <scope>NUCLEOTIDE SEQUENCE</scope>
    <source>
        <strain evidence="1">CBS 130266</strain>
    </source>
</reference>
<dbReference type="EMBL" id="MU007080">
    <property type="protein sequence ID" value="KAF2423573.1"/>
    <property type="molecule type" value="Genomic_DNA"/>
</dbReference>
<proteinExistence type="predicted"/>
<dbReference type="Proteomes" id="UP000800235">
    <property type="component" value="Unassembled WGS sequence"/>
</dbReference>
<protein>
    <submittedName>
        <fullName evidence="1">Uncharacterized protein</fullName>
    </submittedName>
</protein>
<sequence>IVLLFHCLESIRLQRYLTRQAVGREGDDEALFQRRLAKYMRLSPSIIEYYRERVLLVDFDSSTATDISYRRLIRLLKQDNRWMRVAG</sequence>